<dbReference type="AlphaFoldDB" id="N6Y8F0"/>
<feature type="region of interest" description="Disordered" evidence="1">
    <location>
        <begin position="192"/>
        <end position="278"/>
    </location>
</feature>
<name>N6Y8F0_THAL4</name>
<organism evidence="3 4">
    <name type="scientific">Thauera linaloolentis (strain DSM 12138 / JCM 21573 / CCUG 41526 / CIP 105981 / IAM 15112 / NBRC 102519 / 47Lol)</name>
    <dbReference type="NCBI Taxonomy" id="1123367"/>
    <lineage>
        <taxon>Bacteria</taxon>
        <taxon>Pseudomonadati</taxon>
        <taxon>Pseudomonadota</taxon>
        <taxon>Betaproteobacteria</taxon>
        <taxon>Rhodocyclales</taxon>
        <taxon>Zoogloeaceae</taxon>
        <taxon>Thauera</taxon>
    </lineage>
</organism>
<evidence type="ECO:0000313" key="4">
    <source>
        <dbReference type="Proteomes" id="UP000013232"/>
    </source>
</evidence>
<accession>N6Y8F0</accession>
<evidence type="ECO:0000313" key="3">
    <source>
        <dbReference type="EMBL" id="ENO90561.1"/>
    </source>
</evidence>
<reference evidence="3 4" key="1">
    <citation type="submission" date="2012-09" db="EMBL/GenBank/DDBJ databases">
        <title>Draft Genome Sequences of 6 Strains from Genus Thauera.</title>
        <authorList>
            <person name="Liu B."/>
            <person name="Shapleigh J.P."/>
            <person name="Frostegard A.H."/>
        </authorList>
    </citation>
    <scope>NUCLEOTIDE SEQUENCE [LARGE SCALE GENOMIC DNA]</scope>
    <source>
        <strain evidence="4">47Lol / DSM 12138</strain>
    </source>
</reference>
<feature type="non-terminal residue" evidence="3">
    <location>
        <position position="278"/>
    </location>
</feature>
<feature type="compositionally biased region" description="Low complexity" evidence="1">
    <location>
        <begin position="233"/>
        <end position="259"/>
    </location>
</feature>
<gene>
    <name evidence="3" type="ORF">C666_00005</name>
</gene>
<keyword evidence="4" id="KW-1185">Reference proteome</keyword>
<feature type="compositionally biased region" description="Basic and acidic residues" evidence="1">
    <location>
        <begin position="221"/>
        <end position="232"/>
    </location>
</feature>
<dbReference type="Pfam" id="PF16747">
    <property type="entry name" value="Adhesin_E"/>
    <property type="match status" value="1"/>
</dbReference>
<dbReference type="Proteomes" id="UP000013232">
    <property type="component" value="Unassembled WGS sequence"/>
</dbReference>
<dbReference type="eggNOG" id="COG3266">
    <property type="taxonomic scope" value="Bacteria"/>
</dbReference>
<protein>
    <submittedName>
        <fullName evidence="3">Putative carbonic anhydrase</fullName>
    </submittedName>
</protein>
<dbReference type="InterPro" id="IPR031939">
    <property type="entry name" value="Adhesin_E-like"/>
</dbReference>
<comment type="caution">
    <text evidence="3">The sequence shown here is derived from an EMBL/GenBank/DDBJ whole genome shotgun (WGS) entry which is preliminary data.</text>
</comment>
<feature type="domain" description="Surface-adhesin protein E-like" evidence="2">
    <location>
        <begin position="15"/>
        <end position="118"/>
    </location>
</feature>
<dbReference type="EMBL" id="AMXE01000001">
    <property type="protein sequence ID" value="ENO90561.1"/>
    <property type="molecule type" value="Genomic_DNA"/>
</dbReference>
<proteinExistence type="predicted"/>
<evidence type="ECO:0000256" key="1">
    <source>
        <dbReference type="SAM" id="MobiDB-lite"/>
    </source>
</evidence>
<sequence>MLIAMPLQEVLAADWQLVLSDRDRRVEIDRASIFSSDRGTKVSWGRVVLSNAEAASSGYATIKALNRYDCQNRTFVTVKRVYLDIGDNILREEAVADQAPLRVTPNSVDERMWREVCSPPSAADVQKVASEIQKLATAMQPAGGAAAAAPAKAAPAATPAGAQAPAAFGQAAETARPAPIEARDTAVRPIRTADVPPAPAPSAGDASQASIVPTLPRIRPPRPDPETLEREAPSAAAEPRKAGSPAPVAARPASAQKAEVPPRRSAPEAARPRRVPAA</sequence>
<feature type="compositionally biased region" description="Low complexity" evidence="1">
    <location>
        <begin position="201"/>
        <end position="210"/>
    </location>
</feature>
<evidence type="ECO:0000259" key="2">
    <source>
        <dbReference type="Pfam" id="PF16747"/>
    </source>
</evidence>